<proteinExistence type="predicted"/>
<organism evidence="1 2">
    <name type="scientific">Goodea atripinnis</name>
    <dbReference type="NCBI Taxonomy" id="208336"/>
    <lineage>
        <taxon>Eukaryota</taxon>
        <taxon>Metazoa</taxon>
        <taxon>Chordata</taxon>
        <taxon>Craniata</taxon>
        <taxon>Vertebrata</taxon>
        <taxon>Euteleostomi</taxon>
        <taxon>Actinopterygii</taxon>
        <taxon>Neopterygii</taxon>
        <taxon>Teleostei</taxon>
        <taxon>Neoteleostei</taxon>
        <taxon>Acanthomorphata</taxon>
        <taxon>Ovalentaria</taxon>
        <taxon>Atherinomorphae</taxon>
        <taxon>Cyprinodontiformes</taxon>
        <taxon>Goodeidae</taxon>
        <taxon>Goodea</taxon>
    </lineage>
</organism>
<evidence type="ECO:0000313" key="1">
    <source>
        <dbReference type="EMBL" id="MEQ2159132.1"/>
    </source>
</evidence>
<accession>A0ABV0MM38</accession>
<gene>
    <name evidence="1" type="ORF">GOODEAATRI_019406</name>
</gene>
<reference evidence="1 2" key="1">
    <citation type="submission" date="2021-06" db="EMBL/GenBank/DDBJ databases">
        <authorList>
            <person name="Palmer J.M."/>
        </authorList>
    </citation>
    <scope>NUCLEOTIDE SEQUENCE [LARGE SCALE GENOMIC DNA]</scope>
    <source>
        <strain evidence="1 2">GA_2019</strain>
        <tissue evidence="1">Muscle</tissue>
    </source>
</reference>
<sequence>MRETAKRPTGTLEELQRSTAQVTAVFWISLQFATWFPADFKYSREPIQTNSSWQHSGSSPEKSCNEPCSPFTMLATPSAHTSDILTSWKSLTSHKIVNLAPVHHLWAVLLTPRCYDLLRSFIYLQPVSIQL</sequence>
<comment type="caution">
    <text evidence="1">The sequence shown here is derived from an EMBL/GenBank/DDBJ whole genome shotgun (WGS) entry which is preliminary data.</text>
</comment>
<dbReference type="EMBL" id="JAHRIO010001718">
    <property type="protein sequence ID" value="MEQ2159132.1"/>
    <property type="molecule type" value="Genomic_DNA"/>
</dbReference>
<name>A0ABV0MM38_9TELE</name>
<evidence type="ECO:0000313" key="2">
    <source>
        <dbReference type="Proteomes" id="UP001476798"/>
    </source>
</evidence>
<protein>
    <submittedName>
        <fullName evidence="1">Uncharacterized protein</fullName>
    </submittedName>
</protein>
<keyword evidence="2" id="KW-1185">Reference proteome</keyword>
<dbReference type="Proteomes" id="UP001476798">
    <property type="component" value="Unassembled WGS sequence"/>
</dbReference>